<dbReference type="InterPro" id="IPR001173">
    <property type="entry name" value="Glyco_trans_2-like"/>
</dbReference>
<comment type="caution">
    <text evidence="2">The sequence shown here is derived from an EMBL/GenBank/DDBJ whole genome shotgun (WGS) entry which is preliminary data.</text>
</comment>
<protein>
    <submittedName>
        <fullName evidence="2">Glycosyltransferase family 2 protein</fullName>
    </submittedName>
</protein>
<proteinExistence type="predicted"/>
<dbReference type="Proteomes" id="UP001560573">
    <property type="component" value="Unassembled WGS sequence"/>
</dbReference>
<dbReference type="SUPFAM" id="SSF53448">
    <property type="entry name" value="Nucleotide-diphospho-sugar transferases"/>
    <property type="match status" value="1"/>
</dbReference>
<organism evidence="2 3">
    <name type="scientific">Danxiaibacter flavus</name>
    <dbReference type="NCBI Taxonomy" id="3049108"/>
    <lineage>
        <taxon>Bacteria</taxon>
        <taxon>Pseudomonadati</taxon>
        <taxon>Bacteroidota</taxon>
        <taxon>Chitinophagia</taxon>
        <taxon>Chitinophagales</taxon>
        <taxon>Chitinophagaceae</taxon>
        <taxon>Danxiaibacter</taxon>
    </lineage>
</organism>
<dbReference type="Pfam" id="PF00535">
    <property type="entry name" value="Glycos_transf_2"/>
    <property type="match status" value="1"/>
</dbReference>
<keyword evidence="3" id="KW-1185">Reference proteome</keyword>
<dbReference type="CDD" id="cd04179">
    <property type="entry name" value="DPM_DPG-synthase_like"/>
    <property type="match status" value="1"/>
</dbReference>
<name>A0ABV3ZL55_9BACT</name>
<dbReference type="PANTHER" id="PTHR10859">
    <property type="entry name" value="GLYCOSYL TRANSFERASE"/>
    <property type="match status" value="1"/>
</dbReference>
<accession>A0ABV3ZL55</accession>
<dbReference type="PANTHER" id="PTHR10859:SF91">
    <property type="entry name" value="DOLICHYL-PHOSPHATE BETA-GLUCOSYLTRANSFERASE"/>
    <property type="match status" value="1"/>
</dbReference>
<dbReference type="InterPro" id="IPR029044">
    <property type="entry name" value="Nucleotide-diphossugar_trans"/>
</dbReference>
<reference evidence="2 3" key="1">
    <citation type="submission" date="2023-07" db="EMBL/GenBank/DDBJ databases">
        <authorList>
            <person name="Lian W.-H."/>
        </authorList>
    </citation>
    <scope>NUCLEOTIDE SEQUENCE [LARGE SCALE GENOMIC DNA]</scope>
    <source>
        <strain evidence="2 3">SYSU DXS3180</strain>
    </source>
</reference>
<dbReference type="Gene3D" id="3.90.550.10">
    <property type="entry name" value="Spore Coat Polysaccharide Biosynthesis Protein SpsA, Chain A"/>
    <property type="match status" value="1"/>
</dbReference>
<evidence type="ECO:0000313" key="2">
    <source>
        <dbReference type="EMBL" id="MEX6690538.1"/>
    </source>
</evidence>
<dbReference type="EMBL" id="JAULBC010000009">
    <property type="protein sequence ID" value="MEX6690538.1"/>
    <property type="molecule type" value="Genomic_DNA"/>
</dbReference>
<sequence>MKHCNLSVVVPLCKPKSSWHYDLLKNIRQVKMQLTGLNIQFIVVNDGFENKSLLYKFRELTESHSNISFISYAANMGKGYALRKGVASARGKYVIVTDFDFPYVHSNLADMYHLLLQGYDVVVGKRDKAYFKKLPLKRYIISKACNFLNRFLLRLPVADTQSGLKAFNHVGRSIFLNTTINRFLVDAEFVQLAYRFGLHIKPAPLTLRENIQFSNMNAGVIKTEIRNFLYLLFNRNRKLTTISDRKKYDINSTLHSRETETVE</sequence>
<evidence type="ECO:0000259" key="1">
    <source>
        <dbReference type="Pfam" id="PF00535"/>
    </source>
</evidence>
<evidence type="ECO:0000313" key="3">
    <source>
        <dbReference type="Proteomes" id="UP001560573"/>
    </source>
</evidence>
<dbReference type="RefSeq" id="WP_369331951.1">
    <property type="nucleotide sequence ID" value="NZ_JAULBC010000009.1"/>
</dbReference>
<gene>
    <name evidence="2" type="ORF">QTN47_23700</name>
</gene>
<feature type="domain" description="Glycosyltransferase 2-like" evidence="1">
    <location>
        <begin position="22"/>
        <end position="167"/>
    </location>
</feature>